<dbReference type="InterPro" id="IPR011701">
    <property type="entry name" value="MFS"/>
</dbReference>
<feature type="transmembrane region" description="Helical" evidence="6">
    <location>
        <begin position="194"/>
        <end position="212"/>
    </location>
</feature>
<dbReference type="Pfam" id="PF07690">
    <property type="entry name" value="MFS_1"/>
    <property type="match status" value="1"/>
</dbReference>
<dbReference type="PANTHER" id="PTHR23502:SF59">
    <property type="entry name" value="MULTIDRUG TRANSPORTER, PUTATIVE (AFU_ORTHOLOGUE AFUA_1G10370)-RELATED"/>
    <property type="match status" value="1"/>
</dbReference>
<feature type="compositionally biased region" description="Basic and acidic residues" evidence="5">
    <location>
        <begin position="19"/>
        <end position="29"/>
    </location>
</feature>
<dbReference type="AlphaFoldDB" id="A0A2B7X182"/>
<evidence type="ECO:0000256" key="2">
    <source>
        <dbReference type="ARBA" id="ARBA00022692"/>
    </source>
</evidence>
<keyword evidence="4 6" id="KW-0472">Membrane</keyword>
<dbReference type="EMBL" id="PDNC01000058">
    <property type="protein sequence ID" value="PGH02557.1"/>
    <property type="molecule type" value="Genomic_DNA"/>
</dbReference>
<evidence type="ECO:0000256" key="5">
    <source>
        <dbReference type="SAM" id="MobiDB-lite"/>
    </source>
</evidence>
<protein>
    <recommendedName>
        <fullName evidence="7">Major facilitator superfamily (MFS) profile domain-containing protein</fullName>
    </recommendedName>
</protein>
<dbReference type="SUPFAM" id="SSF103473">
    <property type="entry name" value="MFS general substrate transporter"/>
    <property type="match status" value="1"/>
</dbReference>
<reference evidence="8 9" key="1">
    <citation type="submission" date="2017-10" db="EMBL/GenBank/DDBJ databases">
        <title>Comparative genomics in systemic dimorphic fungi from Ajellomycetaceae.</title>
        <authorList>
            <person name="Munoz J.F."/>
            <person name="Mcewen J.G."/>
            <person name="Clay O.K."/>
            <person name="Cuomo C.A."/>
        </authorList>
    </citation>
    <scope>NUCLEOTIDE SEQUENCE [LARGE SCALE GENOMIC DNA]</scope>
    <source>
        <strain evidence="8 9">UAMH130</strain>
    </source>
</reference>
<feature type="transmembrane region" description="Helical" evidence="6">
    <location>
        <begin position="462"/>
        <end position="486"/>
    </location>
</feature>
<dbReference type="OrthoDB" id="9986881at2759"/>
<keyword evidence="3 6" id="KW-1133">Transmembrane helix</keyword>
<dbReference type="STRING" id="2060905.A0A2B7X182"/>
<comment type="caution">
    <text evidence="8">The sequence shown here is derived from an EMBL/GenBank/DDBJ whole genome shotgun (WGS) entry which is preliminary data.</text>
</comment>
<name>A0A2B7X182_9EURO</name>
<organism evidence="8 9">
    <name type="scientific">Blastomyces parvus</name>
    <dbReference type="NCBI Taxonomy" id="2060905"/>
    <lineage>
        <taxon>Eukaryota</taxon>
        <taxon>Fungi</taxon>
        <taxon>Dikarya</taxon>
        <taxon>Ascomycota</taxon>
        <taxon>Pezizomycotina</taxon>
        <taxon>Eurotiomycetes</taxon>
        <taxon>Eurotiomycetidae</taxon>
        <taxon>Onygenales</taxon>
        <taxon>Ajellomycetaceae</taxon>
        <taxon>Blastomyces</taxon>
    </lineage>
</organism>
<evidence type="ECO:0000256" key="3">
    <source>
        <dbReference type="ARBA" id="ARBA00022989"/>
    </source>
</evidence>
<feature type="transmembrane region" description="Helical" evidence="6">
    <location>
        <begin position="163"/>
        <end position="182"/>
    </location>
</feature>
<feature type="transmembrane region" description="Helical" evidence="6">
    <location>
        <begin position="253"/>
        <end position="274"/>
    </location>
</feature>
<feature type="transmembrane region" description="Helical" evidence="6">
    <location>
        <begin position="397"/>
        <end position="416"/>
    </location>
</feature>
<dbReference type="InterPro" id="IPR036259">
    <property type="entry name" value="MFS_trans_sf"/>
</dbReference>
<dbReference type="GO" id="GO:0022857">
    <property type="term" value="F:transmembrane transporter activity"/>
    <property type="evidence" value="ECO:0007669"/>
    <property type="project" value="InterPro"/>
</dbReference>
<evidence type="ECO:0000313" key="9">
    <source>
        <dbReference type="Proteomes" id="UP000224080"/>
    </source>
</evidence>
<feature type="domain" description="Major facilitator superfamily (MFS) profile" evidence="7">
    <location>
        <begin position="128"/>
        <end position="556"/>
    </location>
</feature>
<evidence type="ECO:0000259" key="7">
    <source>
        <dbReference type="PROSITE" id="PS50850"/>
    </source>
</evidence>
<keyword evidence="2 6" id="KW-0812">Transmembrane</keyword>
<feature type="transmembrane region" description="Helical" evidence="6">
    <location>
        <begin position="530"/>
        <end position="552"/>
    </location>
</feature>
<dbReference type="PANTHER" id="PTHR23502">
    <property type="entry name" value="MAJOR FACILITATOR SUPERFAMILY"/>
    <property type="match status" value="1"/>
</dbReference>
<feature type="region of interest" description="Disordered" evidence="5">
    <location>
        <begin position="1"/>
        <end position="39"/>
    </location>
</feature>
<dbReference type="Proteomes" id="UP000224080">
    <property type="component" value="Unassembled WGS sequence"/>
</dbReference>
<comment type="subcellular location">
    <subcellularLocation>
        <location evidence="1">Membrane</location>
        <topology evidence="1">Multi-pass membrane protein</topology>
    </subcellularLocation>
</comment>
<dbReference type="InterPro" id="IPR020846">
    <property type="entry name" value="MFS_dom"/>
</dbReference>
<evidence type="ECO:0000256" key="1">
    <source>
        <dbReference type="ARBA" id="ARBA00004141"/>
    </source>
</evidence>
<dbReference type="FunFam" id="1.20.1250.20:FF:000011">
    <property type="entry name" value="MFS multidrug transporter, putative"/>
    <property type="match status" value="1"/>
</dbReference>
<feature type="transmembrane region" description="Helical" evidence="6">
    <location>
        <begin position="498"/>
        <end position="518"/>
    </location>
</feature>
<dbReference type="PROSITE" id="PS50850">
    <property type="entry name" value="MFS"/>
    <property type="match status" value="1"/>
</dbReference>
<gene>
    <name evidence="8" type="ORF">GX51_04584</name>
</gene>
<dbReference type="GO" id="GO:0005886">
    <property type="term" value="C:plasma membrane"/>
    <property type="evidence" value="ECO:0007669"/>
    <property type="project" value="TreeGrafter"/>
</dbReference>
<evidence type="ECO:0000256" key="4">
    <source>
        <dbReference type="ARBA" id="ARBA00023136"/>
    </source>
</evidence>
<accession>A0A2B7X182</accession>
<feature type="transmembrane region" description="Helical" evidence="6">
    <location>
        <begin position="437"/>
        <end position="456"/>
    </location>
</feature>
<sequence>MTSASSSSPPPAGNGMSPAERRISEKSMPADDGEDGLNYVETLPQNHTASISTQPSRRLSRIESAISTASQHYNTVLSHVRSRNPDQLHPFTHPLSYQKTSADVIVDFDGPDDAYNPMNWPFRKKAITTLLYGLTTMGSTWSSAVYSPGIAQVDAEFNVPNEVGVLGVSLLLFGFGLGPLLWAPLSELYGRKPAVLFPYFIAAIFMFTAGSAKDIQTVMISRFFCGFFGSAPITNTGGVLSDLFPPEQRAAAIVGYALAVIGGPSLGPIVGAAIVQSHLGWRWTEYITGIMMMFFLTLDIIFIDESYPPSLLVKKARRLRYETGNWALHARHEEWDVSFVEMANKYLIVPFQLLCTPICFLVAIYASFVYGILYLSLSSFPIAFIEVRGWGQLVGHLPFLGLLVGVLFGSCANLYNQKFYLKKFHANNRRPVPEARLPPMMIGSVFFSAGLFIFGWTSPPHIHWIGQVIGTVSMGFGFLTVFQAALNYLIDTFPTVSASAVGANTFLRSCFAGAFPLFAKAMYGRLGVPWASSLLGFMSVPLIPIPYLFYIYGKRIRAKGKWSRPSVYPS</sequence>
<dbReference type="CDD" id="cd17323">
    <property type="entry name" value="MFS_Tpo1_MDR_like"/>
    <property type="match status" value="1"/>
</dbReference>
<dbReference type="Gene3D" id="1.20.1250.20">
    <property type="entry name" value="MFS general substrate transporter like domains"/>
    <property type="match status" value="1"/>
</dbReference>
<feature type="transmembrane region" description="Helical" evidence="6">
    <location>
        <begin position="130"/>
        <end position="151"/>
    </location>
</feature>
<evidence type="ECO:0000256" key="6">
    <source>
        <dbReference type="SAM" id="Phobius"/>
    </source>
</evidence>
<evidence type="ECO:0000313" key="8">
    <source>
        <dbReference type="EMBL" id="PGH02557.1"/>
    </source>
</evidence>
<keyword evidence="9" id="KW-1185">Reference proteome</keyword>
<feature type="transmembrane region" description="Helical" evidence="6">
    <location>
        <begin position="351"/>
        <end position="377"/>
    </location>
</feature>
<proteinExistence type="predicted"/>
<feature type="transmembrane region" description="Helical" evidence="6">
    <location>
        <begin position="286"/>
        <end position="307"/>
    </location>
</feature>